<feature type="transmembrane region" description="Helical" evidence="6">
    <location>
        <begin position="245"/>
        <end position="264"/>
    </location>
</feature>
<feature type="transmembrane region" description="Helical" evidence="6">
    <location>
        <begin position="126"/>
        <end position="150"/>
    </location>
</feature>
<dbReference type="AlphaFoldDB" id="A0A9P9BN07"/>
<dbReference type="OrthoDB" id="3358017at2759"/>
<evidence type="ECO:0000256" key="2">
    <source>
        <dbReference type="ARBA" id="ARBA00022692"/>
    </source>
</evidence>
<evidence type="ECO:0000313" key="7">
    <source>
        <dbReference type="EMBL" id="KAH7030766.1"/>
    </source>
</evidence>
<keyword evidence="4 6" id="KW-0472">Membrane</keyword>
<keyword evidence="2 6" id="KW-0812">Transmembrane</keyword>
<dbReference type="Pfam" id="PF04479">
    <property type="entry name" value="RTA1"/>
    <property type="match status" value="1"/>
</dbReference>
<gene>
    <name evidence="7" type="ORF">B0I36DRAFT_113760</name>
</gene>
<feature type="region of interest" description="Disordered" evidence="5">
    <location>
        <begin position="309"/>
        <end position="391"/>
    </location>
</feature>
<evidence type="ECO:0000256" key="6">
    <source>
        <dbReference type="SAM" id="Phobius"/>
    </source>
</evidence>
<dbReference type="EMBL" id="JAGTJQ010000005">
    <property type="protein sequence ID" value="KAH7030766.1"/>
    <property type="molecule type" value="Genomic_DNA"/>
</dbReference>
<comment type="subcellular location">
    <subcellularLocation>
        <location evidence="1">Membrane</location>
        <topology evidence="1">Multi-pass membrane protein</topology>
    </subcellularLocation>
</comment>
<name>A0A9P9BN07_9PEZI</name>
<dbReference type="GO" id="GO:0000324">
    <property type="term" value="C:fungal-type vacuole"/>
    <property type="evidence" value="ECO:0007669"/>
    <property type="project" value="TreeGrafter"/>
</dbReference>
<dbReference type="GO" id="GO:0005886">
    <property type="term" value="C:plasma membrane"/>
    <property type="evidence" value="ECO:0007669"/>
    <property type="project" value="TreeGrafter"/>
</dbReference>
<comment type="caution">
    <text evidence="7">The sequence shown here is derived from an EMBL/GenBank/DDBJ whole genome shotgun (WGS) entry which is preliminary data.</text>
</comment>
<keyword evidence="3 6" id="KW-1133">Transmembrane helix</keyword>
<feature type="transmembrane region" description="Helical" evidence="6">
    <location>
        <begin position="162"/>
        <end position="187"/>
    </location>
</feature>
<reference evidence="7" key="1">
    <citation type="journal article" date="2021" name="Nat. Commun.">
        <title>Genetic determinants of endophytism in the Arabidopsis root mycobiome.</title>
        <authorList>
            <person name="Mesny F."/>
            <person name="Miyauchi S."/>
            <person name="Thiergart T."/>
            <person name="Pickel B."/>
            <person name="Atanasova L."/>
            <person name="Karlsson M."/>
            <person name="Huettel B."/>
            <person name="Barry K.W."/>
            <person name="Haridas S."/>
            <person name="Chen C."/>
            <person name="Bauer D."/>
            <person name="Andreopoulos W."/>
            <person name="Pangilinan J."/>
            <person name="LaButti K."/>
            <person name="Riley R."/>
            <person name="Lipzen A."/>
            <person name="Clum A."/>
            <person name="Drula E."/>
            <person name="Henrissat B."/>
            <person name="Kohler A."/>
            <person name="Grigoriev I.V."/>
            <person name="Martin F.M."/>
            <person name="Hacquard S."/>
        </authorList>
    </citation>
    <scope>NUCLEOTIDE SEQUENCE</scope>
    <source>
        <strain evidence="7">MPI-CAGE-CH-0230</strain>
    </source>
</reference>
<dbReference type="Proteomes" id="UP000756346">
    <property type="component" value="Unassembled WGS sequence"/>
</dbReference>
<proteinExistence type="predicted"/>
<feature type="transmembrane region" description="Helical" evidence="6">
    <location>
        <begin position="207"/>
        <end position="225"/>
    </location>
</feature>
<dbReference type="PANTHER" id="PTHR31465:SF9">
    <property type="entry name" value="SPHINGOID LONG-CHAIN BASE TRANSPORTER RSB1"/>
    <property type="match status" value="1"/>
</dbReference>
<feature type="transmembrane region" description="Helical" evidence="6">
    <location>
        <begin position="49"/>
        <end position="72"/>
    </location>
</feature>
<dbReference type="InterPro" id="IPR007568">
    <property type="entry name" value="RTA1"/>
</dbReference>
<evidence type="ECO:0000256" key="3">
    <source>
        <dbReference type="ARBA" id="ARBA00022989"/>
    </source>
</evidence>
<evidence type="ECO:0000256" key="1">
    <source>
        <dbReference type="ARBA" id="ARBA00004141"/>
    </source>
</evidence>
<dbReference type="PANTHER" id="PTHR31465">
    <property type="entry name" value="PROTEIN RTA1-RELATED"/>
    <property type="match status" value="1"/>
</dbReference>
<organism evidence="7 8">
    <name type="scientific">Microdochium trichocladiopsis</name>
    <dbReference type="NCBI Taxonomy" id="1682393"/>
    <lineage>
        <taxon>Eukaryota</taxon>
        <taxon>Fungi</taxon>
        <taxon>Dikarya</taxon>
        <taxon>Ascomycota</taxon>
        <taxon>Pezizomycotina</taxon>
        <taxon>Sordariomycetes</taxon>
        <taxon>Xylariomycetidae</taxon>
        <taxon>Xylariales</taxon>
        <taxon>Microdochiaceae</taxon>
        <taxon>Microdochium</taxon>
    </lineage>
</organism>
<evidence type="ECO:0000313" key="8">
    <source>
        <dbReference type="Proteomes" id="UP000756346"/>
    </source>
</evidence>
<dbReference type="GeneID" id="70177472"/>
<feature type="transmembrane region" description="Helical" evidence="6">
    <location>
        <begin position="23"/>
        <end position="42"/>
    </location>
</feature>
<protein>
    <submittedName>
        <fullName evidence="7">RTA1 like protein-domain-containing protein</fullName>
    </submittedName>
</protein>
<feature type="compositionally biased region" description="Pro residues" evidence="5">
    <location>
        <begin position="314"/>
        <end position="330"/>
    </location>
</feature>
<dbReference type="RefSeq" id="XP_046012446.1">
    <property type="nucleotide sequence ID" value="XM_046147926.1"/>
</dbReference>
<feature type="transmembrane region" description="Helical" evidence="6">
    <location>
        <begin position="84"/>
        <end position="105"/>
    </location>
</feature>
<keyword evidence="8" id="KW-1185">Reference proteome</keyword>
<evidence type="ECO:0000256" key="5">
    <source>
        <dbReference type="SAM" id="MobiDB-lite"/>
    </source>
</evidence>
<accession>A0A9P9BN07</accession>
<evidence type="ECO:0000256" key="4">
    <source>
        <dbReference type="ARBA" id="ARBA00023136"/>
    </source>
</evidence>
<sequence length="391" mass="42371">MATPGDCEIRSCLQSDLSLRPSLSANAALCGLFSTLVVLALVRGLRSSSAIFTSLLLVGLSLEVLGYVGRILLSVNTYDHNNFALFFVGTIIGPNFICGALFLCLPNIIHVYGPNFRTWIPPWYHAIVLGLATISLVLELAGGVLATAVVDNSKVALGVQLVAVGLAVLIVSLAIFVAHATLLALALRTRRHGLGFEHAQLYNSKKFKTFLFGFSSATLLILLRSTFRLITVVMGFTSQDPQNEILLLVLDGLMVLVASLLLLLPFPPRILQKTWFAFRAPEPAATMSGGQDVHFQSHSYASQHTYSPYYGRLPGPPPRPPPPRPQPPPSLNVHPSPVYDHHKTQTPSPGVGINYSRGTSVVSGEPSPTPPTAYAFREEPRKNMVTSESLW</sequence>